<gene>
    <name evidence="1" type="ORF">EVAR_60552_1</name>
</gene>
<keyword evidence="2" id="KW-1185">Reference proteome</keyword>
<evidence type="ECO:0000313" key="1">
    <source>
        <dbReference type="EMBL" id="GBP74403.1"/>
    </source>
</evidence>
<organism evidence="1 2">
    <name type="scientific">Eumeta variegata</name>
    <name type="common">Bagworm moth</name>
    <name type="synonym">Eumeta japonica</name>
    <dbReference type="NCBI Taxonomy" id="151549"/>
    <lineage>
        <taxon>Eukaryota</taxon>
        <taxon>Metazoa</taxon>
        <taxon>Ecdysozoa</taxon>
        <taxon>Arthropoda</taxon>
        <taxon>Hexapoda</taxon>
        <taxon>Insecta</taxon>
        <taxon>Pterygota</taxon>
        <taxon>Neoptera</taxon>
        <taxon>Endopterygota</taxon>
        <taxon>Lepidoptera</taxon>
        <taxon>Glossata</taxon>
        <taxon>Ditrysia</taxon>
        <taxon>Tineoidea</taxon>
        <taxon>Psychidae</taxon>
        <taxon>Oiketicinae</taxon>
        <taxon>Eumeta</taxon>
    </lineage>
</organism>
<dbReference type="Proteomes" id="UP000299102">
    <property type="component" value="Unassembled WGS sequence"/>
</dbReference>
<name>A0A4C1YGG1_EUMVA</name>
<accession>A0A4C1YGG1</accession>
<proteinExistence type="predicted"/>
<sequence length="208" mass="22710">MALAVAGAARGAGWGVVLISSDRVGKILSYSMFAFAPVDDEVVDGFGLSATAFWCVVVFGNRYLFDSEVTVLVIERLPFGPPASRALPSQPATASSDRSRGQRKLKIYVYKHLVHFPFEKCEAGEKVTTLSNGSEPSVVQAAVQRGRTVAHAHRRRQRPYASLTKCSRHPWPCRLCHSDAGERRRSAGSALVFVRRHKNDELPTDGGG</sequence>
<evidence type="ECO:0000313" key="2">
    <source>
        <dbReference type="Proteomes" id="UP000299102"/>
    </source>
</evidence>
<dbReference type="AlphaFoldDB" id="A0A4C1YGG1"/>
<reference evidence="1 2" key="1">
    <citation type="journal article" date="2019" name="Commun. Biol.">
        <title>The bagworm genome reveals a unique fibroin gene that provides high tensile strength.</title>
        <authorList>
            <person name="Kono N."/>
            <person name="Nakamura H."/>
            <person name="Ohtoshi R."/>
            <person name="Tomita M."/>
            <person name="Numata K."/>
            <person name="Arakawa K."/>
        </authorList>
    </citation>
    <scope>NUCLEOTIDE SEQUENCE [LARGE SCALE GENOMIC DNA]</scope>
</reference>
<comment type="caution">
    <text evidence="1">The sequence shown here is derived from an EMBL/GenBank/DDBJ whole genome shotgun (WGS) entry which is preliminary data.</text>
</comment>
<protein>
    <submittedName>
        <fullName evidence="1">Uncharacterized protein</fullName>
    </submittedName>
</protein>
<dbReference type="EMBL" id="BGZK01001207">
    <property type="protein sequence ID" value="GBP74403.1"/>
    <property type="molecule type" value="Genomic_DNA"/>
</dbReference>